<feature type="compositionally biased region" description="Pro residues" evidence="1">
    <location>
        <begin position="51"/>
        <end position="61"/>
    </location>
</feature>
<evidence type="ECO:0008006" key="5">
    <source>
        <dbReference type="Google" id="ProtNLM"/>
    </source>
</evidence>
<evidence type="ECO:0000313" key="3">
    <source>
        <dbReference type="EMBL" id="KAK1757752.1"/>
    </source>
</evidence>
<protein>
    <recommendedName>
        <fullName evidence="5">Allergen Asp f 4</fullName>
    </recommendedName>
</protein>
<feature type="signal peptide" evidence="2">
    <location>
        <begin position="1"/>
        <end position="17"/>
    </location>
</feature>
<dbReference type="GO" id="GO:0019863">
    <property type="term" value="F:IgE binding"/>
    <property type="evidence" value="ECO:0007669"/>
    <property type="project" value="InterPro"/>
</dbReference>
<feature type="chain" id="PRO_5042495398" description="Allergen Asp f 4" evidence="2">
    <location>
        <begin position="18"/>
        <end position="305"/>
    </location>
</feature>
<evidence type="ECO:0000256" key="1">
    <source>
        <dbReference type="SAM" id="MobiDB-lite"/>
    </source>
</evidence>
<dbReference type="InterPro" id="IPR038903">
    <property type="entry name" value="Allergen_Asp_f_4"/>
</dbReference>
<proteinExistence type="predicted"/>
<evidence type="ECO:0000313" key="4">
    <source>
        <dbReference type="Proteomes" id="UP001239445"/>
    </source>
</evidence>
<name>A0AAJ0F8A5_9PEZI</name>
<evidence type="ECO:0000256" key="2">
    <source>
        <dbReference type="SAM" id="SignalP"/>
    </source>
</evidence>
<sequence length="305" mass="31398">MHLSHLVFLAGALGATAHPSGHAHLHRSAHEKRAAPSAVFYKNVHHHHTPIPSPQASPAPAAPSAAAAPPPPPAPATPASSPASGNAPAAFKQFCSGGGAASKVKRVTAAQVAYAGNLGMDNGCPWGSNMMLVDNSIADKYTYVQVLTNRDTSNYQVRCGNKLGPDHGVNGMFSANGPSQLVFTLAPGETKTMAVQGNSQIVCAFHPDSVPTTTYGQYAGNWVESDFGNTSNNGWSGSDCSSLVAQAYNMDVPGCRVCSGGKCSTIHEGGQGDNAYTKGMEELDGIGLNLPAGPVTLTIDVGYKS</sequence>
<keyword evidence="4" id="KW-1185">Reference proteome</keyword>
<dbReference type="EMBL" id="MU839830">
    <property type="protein sequence ID" value="KAK1757752.1"/>
    <property type="molecule type" value="Genomic_DNA"/>
</dbReference>
<feature type="region of interest" description="Disordered" evidence="1">
    <location>
        <begin position="46"/>
        <end position="85"/>
    </location>
</feature>
<gene>
    <name evidence="3" type="ORF">QBC47DRAFT_459221</name>
</gene>
<accession>A0AAJ0F8A5</accession>
<dbReference type="Proteomes" id="UP001239445">
    <property type="component" value="Unassembled WGS sequence"/>
</dbReference>
<dbReference type="PANTHER" id="PTHR42039">
    <property type="entry name" value="PUTATIVE (AFU_ORTHOLOGUE AFUA_3G02940)-RELATED"/>
    <property type="match status" value="1"/>
</dbReference>
<organism evidence="3 4">
    <name type="scientific">Echria macrotheca</name>
    <dbReference type="NCBI Taxonomy" id="438768"/>
    <lineage>
        <taxon>Eukaryota</taxon>
        <taxon>Fungi</taxon>
        <taxon>Dikarya</taxon>
        <taxon>Ascomycota</taxon>
        <taxon>Pezizomycotina</taxon>
        <taxon>Sordariomycetes</taxon>
        <taxon>Sordariomycetidae</taxon>
        <taxon>Sordariales</taxon>
        <taxon>Schizotheciaceae</taxon>
        <taxon>Echria</taxon>
    </lineage>
</organism>
<dbReference type="AlphaFoldDB" id="A0AAJ0F8A5"/>
<keyword evidence="2" id="KW-0732">Signal</keyword>
<dbReference type="GO" id="GO:0005576">
    <property type="term" value="C:extracellular region"/>
    <property type="evidence" value="ECO:0007669"/>
    <property type="project" value="InterPro"/>
</dbReference>
<comment type="caution">
    <text evidence="3">The sequence shown here is derived from an EMBL/GenBank/DDBJ whole genome shotgun (WGS) entry which is preliminary data.</text>
</comment>
<reference evidence="3" key="1">
    <citation type="submission" date="2023-06" db="EMBL/GenBank/DDBJ databases">
        <title>Genome-scale phylogeny and comparative genomics of the fungal order Sordariales.</title>
        <authorList>
            <consortium name="Lawrence Berkeley National Laboratory"/>
            <person name="Hensen N."/>
            <person name="Bonometti L."/>
            <person name="Westerberg I."/>
            <person name="Brannstrom I.O."/>
            <person name="Guillou S."/>
            <person name="Cros-Aarteil S."/>
            <person name="Calhoun S."/>
            <person name="Haridas S."/>
            <person name="Kuo A."/>
            <person name="Mondo S."/>
            <person name="Pangilinan J."/>
            <person name="Riley R."/>
            <person name="Labutti K."/>
            <person name="Andreopoulos B."/>
            <person name="Lipzen A."/>
            <person name="Chen C."/>
            <person name="Yanf M."/>
            <person name="Daum C."/>
            <person name="Ng V."/>
            <person name="Clum A."/>
            <person name="Steindorff A."/>
            <person name="Ohm R."/>
            <person name="Martin F."/>
            <person name="Silar P."/>
            <person name="Natvig D."/>
            <person name="Lalanne C."/>
            <person name="Gautier V."/>
            <person name="Ament-Velasquez S.L."/>
            <person name="Kruys A."/>
            <person name="Hutchinson M.I."/>
            <person name="Powell A.J."/>
            <person name="Barry K."/>
            <person name="Miller A.N."/>
            <person name="Grigoriev I.V."/>
            <person name="Debuchy R."/>
            <person name="Gladieux P."/>
            <person name="Thoren M.H."/>
            <person name="Johannesson H."/>
        </authorList>
    </citation>
    <scope>NUCLEOTIDE SEQUENCE</scope>
    <source>
        <strain evidence="3">PSN4</strain>
    </source>
</reference>
<dbReference type="Pfam" id="PF25312">
    <property type="entry name" value="Allergen_Asp_f_4"/>
    <property type="match status" value="1"/>
</dbReference>
<dbReference type="PANTHER" id="PTHR42039:SF1">
    <property type="entry name" value="PUTATIVE (AFU_ORTHOLOGUE AFUA_3G02940)-RELATED"/>
    <property type="match status" value="1"/>
</dbReference>